<dbReference type="EMBL" id="JBHSXS010000001">
    <property type="protein sequence ID" value="MFC6878236.1"/>
    <property type="molecule type" value="Genomic_DNA"/>
</dbReference>
<feature type="region of interest" description="Disordered" evidence="1">
    <location>
        <begin position="173"/>
        <end position="195"/>
    </location>
</feature>
<evidence type="ECO:0000313" key="3">
    <source>
        <dbReference type="Proteomes" id="UP001596380"/>
    </source>
</evidence>
<name>A0ABW2C8Z8_9ACTN</name>
<dbReference type="InterPro" id="IPR036894">
    <property type="entry name" value="YbaB-like_sf"/>
</dbReference>
<dbReference type="Gene3D" id="3.30.1310.10">
    <property type="entry name" value="Nucleoid-associated protein YbaB-like domain"/>
    <property type="match status" value="1"/>
</dbReference>
<proteinExistence type="predicted"/>
<keyword evidence="3" id="KW-1185">Reference proteome</keyword>
<dbReference type="RefSeq" id="WP_378062969.1">
    <property type="nucleotide sequence ID" value="NZ_JBHSXS010000001.1"/>
</dbReference>
<feature type="compositionally biased region" description="Basic and acidic residues" evidence="1">
    <location>
        <begin position="24"/>
        <end position="45"/>
    </location>
</feature>
<gene>
    <name evidence="2" type="ORF">ACFQKB_00510</name>
</gene>
<accession>A0ABW2C8Z8</accession>
<feature type="region of interest" description="Disordered" evidence="1">
    <location>
        <begin position="1"/>
        <end position="89"/>
    </location>
</feature>
<dbReference type="InterPro" id="IPR004401">
    <property type="entry name" value="YbaB/EbfC"/>
</dbReference>
<dbReference type="SUPFAM" id="SSF82607">
    <property type="entry name" value="YbaB-like"/>
    <property type="match status" value="1"/>
</dbReference>
<comment type="caution">
    <text evidence="2">The sequence shown here is derived from an EMBL/GenBank/DDBJ whole genome shotgun (WGS) entry which is preliminary data.</text>
</comment>
<sequence length="195" mass="21101">MDAGRKSLRDLLNSDIQDAPTTPDDVRRRMESSARRQQAEQRTHTVEQPGAAKEPPRSGEPPAGPAAPPQPLETAEAADASESGHGDDVLSLDDVVARLSSRATEFAEFEARLAQEEITAEALNGRLRVVMTGDGRPVSLHIDPAALHGPEGRRLGTHISELIMAARQQADVRREELESGELASLAEPHEESRRA</sequence>
<organism evidence="2 3">
    <name type="scientific">Actinomadura yumaensis</name>
    <dbReference type="NCBI Taxonomy" id="111807"/>
    <lineage>
        <taxon>Bacteria</taxon>
        <taxon>Bacillati</taxon>
        <taxon>Actinomycetota</taxon>
        <taxon>Actinomycetes</taxon>
        <taxon>Streptosporangiales</taxon>
        <taxon>Thermomonosporaceae</taxon>
        <taxon>Actinomadura</taxon>
    </lineage>
</organism>
<feature type="compositionally biased region" description="Pro residues" evidence="1">
    <location>
        <begin position="58"/>
        <end position="71"/>
    </location>
</feature>
<evidence type="ECO:0000256" key="1">
    <source>
        <dbReference type="SAM" id="MobiDB-lite"/>
    </source>
</evidence>
<evidence type="ECO:0000313" key="2">
    <source>
        <dbReference type="EMBL" id="MFC6878236.1"/>
    </source>
</evidence>
<protein>
    <submittedName>
        <fullName evidence="2">YbaB/EbfC family nucleoid-associated protein</fullName>
    </submittedName>
</protein>
<dbReference type="Pfam" id="PF02575">
    <property type="entry name" value="YbaB_DNA_bd"/>
    <property type="match status" value="1"/>
</dbReference>
<dbReference type="Proteomes" id="UP001596380">
    <property type="component" value="Unassembled WGS sequence"/>
</dbReference>
<reference evidence="3" key="1">
    <citation type="journal article" date="2019" name="Int. J. Syst. Evol. Microbiol.">
        <title>The Global Catalogue of Microorganisms (GCM) 10K type strain sequencing project: providing services to taxonomists for standard genome sequencing and annotation.</title>
        <authorList>
            <consortium name="The Broad Institute Genomics Platform"/>
            <consortium name="The Broad Institute Genome Sequencing Center for Infectious Disease"/>
            <person name="Wu L."/>
            <person name="Ma J."/>
        </authorList>
    </citation>
    <scope>NUCLEOTIDE SEQUENCE [LARGE SCALE GENOMIC DNA]</scope>
    <source>
        <strain evidence="3">JCM 3369</strain>
    </source>
</reference>